<keyword evidence="2" id="KW-1185">Reference proteome</keyword>
<evidence type="ECO:0000313" key="1">
    <source>
        <dbReference type="EMBL" id="QTA85649.1"/>
    </source>
</evidence>
<evidence type="ECO:0000313" key="2">
    <source>
        <dbReference type="Proteomes" id="UP000663722"/>
    </source>
</evidence>
<proteinExistence type="predicted"/>
<protein>
    <submittedName>
        <fullName evidence="1">Uncharacterized protein</fullName>
    </submittedName>
</protein>
<dbReference type="Proteomes" id="UP000663722">
    <property type="component" value="Chromosome"/>
</dbReference>
<dbReference type="EMBL" id="CP061800">
    <property type="protein sequence ID" value="QTA85649.1"/>
    <property type="molecule type" value="Genomic_DNA"/>
</dbReference>
<reference evidence="1" key="1">
    <citation type="journal article" date="2021" name="Microb. Physiol.">
        <title>Proteogenomic Insights into the Physiology of Marine, Sulfate-Reducing, Filamentous Desulfonema limicola and Desulfonema magnum.</title>
        <authorList>
            <person name="Schnaars V."/>
            <person name="Wohlbrand L."/>
            <person name="Scheve S."/>
            <person name="Hinrichs C."/>
            <person name="Reinhardt R."/>
            <person name="Rabus R."/>
        </authorList>
    </citation>
    <scope>NUCLEOTIDE SEQUENCE</scope>
    <source>
        <strain evidence="1">4be13</strain>
    </source>
</reference>
<accession>A0A975GLH6</accession>
<organism evidence="1 2">
    <name type="scientific">Desulfonema magnum</name>
    <dbReference type="NCBI Taxonomy" id="45655"/>
    <lineage>
        <taxon>Bacteria</taxon>
        <taxon>Pseudomonadati</taxon>
        <taxon>Thermodesulfobacteriota</taxon>
        <taxon>Desulfobacteria</taxon>
        <taxon>Desulfobacterales</taxon>
        <taxon>Desulfococcaceae</taxon>
        <taxon>Desulfonema</taxon>
    </lineage>
</organism>
<gene>
    <name evidence="1" type="ORF">dnm_016620</name>
</gene>
<name>A0A975GLH6_9BACT</name>
<dbReference type="KEGG" id="dmm:dnm_016620"/>
<dbReference type="AlphaFoldDB" id="A0A975GLH6"/>
<sequence length="43" mass="4993">MSGYLLKIFSSADYVCFFENYPNIPARFSCLKSPYSAHPSYNY</sequence>